<dbReference type="InterPro" id="IPR034584">
    <property type="entry name" value="SPMIP8"/>
</dbReference>
<dbReference type="PANTHER" id="PTHR35348">
    <property type="entry name" value="TESTIS, PROSTATE AND PLACENTA-EXPRESSED PROTEIN"/>
    <property type="match status" value="1"/>
</dbReference>
<organism evidence="1 2">
    <name type="scientific">Varanus komodoensis</name>
    <name type="common">Komodo dragon</name>
    <dbReference type="NCBI Taxonomy" id="61221"/>
    <lineage>
        <taxon>Eukaryota</taxon>
        <taxon>Metazoa</taxon>
        <taxon>Chordata</taxon>
        <taxon>Craniata</taxon>
        <taxon>Vertebrata</taxon>
        <taxon>Euteleostomi</taxon>
        <taxon>Lepidosauria</taxon>
        <taxon>Squamata</taxon>
        <taxon>Bifurcata</taxon>
        <taxon>Unidentata</taxon>
        <taxon>Episquamata</taxon>
        <taxon>Toxicofera</taxon>
        <taxon>Anguimorpha</taxon>
        <taxon>Paleoanguimorpha</taxon>
        <taxon>Varanoidea</taxon>
        <taxon>Varanidae</taxon>
        <taxon>Varanus</taxon>
    </lineage>
</organism>
<dbReference type="Pfam" id="PF22574">
    <property type="entry name" value="SPMIP8"/>
    <property type="match status" value="1"/>
</dbReference>
<dbReference type="AlphaFoldDB" id="A0A8D2PZN1"/>
<sequence>CSAQGLRRGPEGCAHGDPATRAQRCSGASLCFGSFAAMAQALDLVPWPQDAGPVYAAPAVLLPLEPRKVMLAGVKGQLYHPFLPSLRRMDMDTMASKLTDEHSRTATSCSKEDFENATFTLAGTPNRRFPSLGMTELGKSLTEKYRAGKMAPLVPSSNQEWPSYTRAMDDWSHFVSTAGEFRLPSFNKKVLGFSCYAVRYLKPDVTQTWRVREPFSLERTQARVCVSSRLVSCQYCLNQNPSLDRYGPKPLPHSTVNTYRSFGSAHR</sequence>
<dbReference type="Ensembl" id="ENSVKKT00000014355.1">
    <property type="protein sequence ID" value="ENSVKKP00000014020.1"/>
    <property type="gene ID" value="ENSVKKG00000009602.1"/>
</dbReference>
<name>A0A8D2PZN1_VARKO</name>
<evidence type="ECO:0000313" key="1">
    <source>
        <dbReference type="Ensembl" id="ENSVKKP00000014020.1"/>
    </source>
</evidence>
<dbReference type="OMA" id="YPQYSRN"/>
<dbReference type="PANTHER" id="PTHR35348:SF1">
    <property type="entry name" value="TESTIS, PROSTATE AND PLACENTA-EXPRESSED PROTEIN"/>
    <property type="match status" value="1"/>
</dbReference>
<evidence type="ECO:0000313" key="2">
    <source>
        <dbReference type="Proteomes" id="UP000694545"/>
    </source>
</evidence>
<protein>
    <submittedName>
        <fullName evidence="1">Testis, prostate and placenta expressed</fullName>
    </submittedName>
</protein>
<reference evidence="1" key="2">
    <citation type="submission" date="2025-09" db="UniProtKB">
        <authorList>
            <consortium name="Ensembl"/>
        </authorList>
    </citation>
    <scope>IDENTIFICATION</scope>
</reference>
<dbReference type="Proteomes" id="UP000694545">
    <property type="component" value="Unplaced"/>
</dbReference>
<proteinExistence type="predicted"/>
<keyword evidence="2" id="KW-1185">Reference proteome</keyword>
<accession>A0A8D2PZN1</accession>
<reference evidence="1" key="1">
    <citation type="submission" date="2025-08" db="UniProtKB">
        <authorList>
            <consortium name="Ensembl"/>
        </authorList>
    </citation>
    <scope>IDENTIFICATION</scope>
</reference>